<dbReference type="KEGG" id="mbr:MONBRDRAFT_7039"/>
<dbReference type="RefSeq" id="XP_001744678.1">
    <property type="nucleotide sequence ID" value="XM_001744626.1"/>
</dbReference>
<sequence length="412" mass="44660">MVGLVVLMLGAWSALSEGRRFYDTMLPIVSEVTWLPEPSGHPTHATDSFVGSPSIVKLNATHFLASHDRFFHEEPGTAYIYISPDLVKWVPLANVTPMYWAQLFVHQGHAYIQGVSDDTSRGDIVISRMAPDGTWTKPSVLQAGSSTTGYHCAPTPVVQQDGALYRALEQGSDNTPGNLAVVVLVGNASCSDLTVPSCWQLTTPLVWNPAWIGQSTVSGTPWEEAGAIVTKNGSIAVMVRLDGPVEACQTLEECNRAALLSLDTGSLELHFADIVAFPSSCNKFAVKLLSDQGHDGQYFALTNPVTLVPVTSYGIGTCGQRNVVKLTSSPDLIHWHDCGIVLWDDTGLAVNDSLAYTGLQYIDYIYEDTNLYAAVRAGYRGSVTYHDANRLLVANITDIWARCNLTASGRRP</sequence>
<keyword evidence="3" id="KW-1185">Reference proteome</keyword>
<evidence type="ECO:0000256" key="1">
    <source>
        <dbReference type="SAM" id="SignalP"/>
    </source>
</evidence>
<protein>
    <recommendedName>
        <fullName evidence="4">Glycosyl hydrolase family 32 N-terminal domain-containing protein</fullName>
    </recommendedName>
</protein>
<feature type="signal peptide" evidence="1">
    <location>
        <begin position="1"/>
        <end position="18"/>
    </location>
</feature>
<evidence type="ECO:0008006" key="4">
    <source>
        <dbReference type="Google" id="ProtNLM"/>
    </source>
</evidence>
<name>A9UVQ5_MONBE</name>
<accession>A9UVQ5</accession>
<dbReference type="Gene3D" id="2.115.10.20">
    <property type="entry name" value="Glycosyl hydrolase domain, family 43"/>
    <property type="match status" value="1"/>
</dbReference>
<keyword evidence="1" id="KW-0732">Signal</keyword>
<feature type="chain" id="PRO_5002744459" description="Glycosyl hydrolase family 32 N-terminal domain-containing protein" evidence="1">
    <location>
        <begin position="19"/>
        <end position="412"/>
    </location>
</feature>
<dbReference type="OMA" id="YWTITNA"/>
<gene>
    <name evidence="2" type="ORF">MONBRDRAFT_7039</name>
</gene>
<dbReference type="EMBL" id="CH991547">
    <property type="protein sequence ID" value="EDQ90627.1"/>
    <property type="molecule type" value="Genomic_DNA"/>
</dbReference>
<dbReference type="InParanoid" id="A9UVQ5"/>
<reference evidence="2 3" key="1">
    <citation type="journal article" date="2008" name="Nature">
        <title>The genome of the choanoflagellate Monosiga brevicollis and the origin of metazoans.</title>
        <authorList>
            <consortium name="JGI Sequencing"/>
            <person name="King N."/>
            <person name="Westbrook M.J."/>
            <person name="Young S.L."/>
            <person name="Kuo A."/>
            <person name="Abedin M."/>
            <person name="Chapman J."/>
            <person name="Fairclough S."/>
            <person name="Hellsten U."/>
            <person name="Isogai Y."/>
            <person name="Letunic I."/>
            <person name="Marr M."/>
            <person name="Pincus D."/>
            <person name="Putnam N."/>
            <person name="Rokas A."/>
            <person name="Wright K.J."/>
            <person name="Zuzow R."/>
            <person name="Dirks W."/>
            <person name="Good M."/>
            <person name="Goodstein D."/>
            <person name="Lemons D."/>
            <person name="Li W."/>
            <person name="Lyons J.B."/>
            <person name="Morris A."/>
            <person name="Nichols S."/>
            <person name="Richter D.J."/>
            <person name="Salamov A."/>
            <person name="Bork P."/>
            <person name="Lim W.A."/>
            <person name="Manning G."/>
            <person name="Miller W.T."/>
            <person name="McGinnis W."/>
            <person name="Shapiro H."/>
            <person name="Tjian R."/>
            <person name="Grigoriev I.V."/>
            <person name="Rokhsar D."/>
        </authorList>
    </citation>
    <scope>NUCLEOTIDE SEQUENCE [LARGE SCALE GENOMIC DNA]</scope>
    <source>
        <strain evidence="3">MX1 / ATCC 50154</strain>
    </source>
</reference>
<evidence type="ECO:0000313" key="3">
    <source>
        <dbReference type="Proteomes" id="UP000001357"/>
    </source>
</evidence>
<dbReference type="SUPFAM" id="SSF75005">
    <property type="entry name" value="Arabinanase/levansucrase/invertase"/>
    <property type="match status" value="1"/>
</dbReference>
<proteinExistence type="predicted"/>
<dbReference type="InterPro" id="IPR023296">
    <property type="entry name" value="Glyco_hydro_beta-prop_sf"/>
</dbReference>
<evidence type="ECO:0000313" key="2">
    <source>
        <dbReference type="EMBL" id="EDQ90627.1"/>
    </source>
</evidence>
<dbReference type="AlphaFoldDB" id="A9UVQ5"/>
<dbReference type="GeneID" id="5889969"/>
<dbReference type="Proteomes" id="UP000001357">
    <property type="component" value="Unassembled WGS sequence"/>
</dbReference>
<organism evidence="2 3">
    <name type="scientific">Monosiga brevicollis</name>
    <name type="common">Choanoflagellate</name>
    <dbReference type="NCBI Taxonomy" id="81824"/>
    <lineage>
        <taxon>Eukaryota</taxon>
        <taxon>Choanoflagellata</taxon>
        <taxon>Craspedida</taxon>
        <taxon>Salpingoecidae</taxon>
        <taxon>Monosiga</taxon>
    </lineage>
</organism>